<sequence length="121" mass="12924">MKDPRVIGKALDPQSRWTSIFIQIDIIYNEVPRCLSSSYCWCSVGVEAEDERISALIAALKDKDVNEVLAEGKEKLASVPTGGAVAAGGAAAGGAAEEAKEEAKEEEKEESDEDMGFGLFD</sequence>
<dbReference type="Pfam" id="PF00428">
    <property type="entry name" value="Ribosomal_60s"/>
    <property type="match status" value="1"/>
</dbReference>
<dbReference type="HAMAP" id="MF_01478">
    <property type="entry name" value="Ribosomal_L12_arch"/>
    <property type="match status" value="1"/>
</dbReference>
<dbReference type="CDD" id="cd05833">
    <property type="entry name" value="Ribosomal_P2"/>
    <property type="match status" value="1"/>
</dbReference>
<evidence type="ECO:0000313" key="5">
    <source>
        <dbReference type="EMBL" id="CDH49664.1"/>
    </source>
</evidence>
<proteinExistence type="inferred from homology"/>
<dbReference type="InterPro" id="IPR027534">
    <property type="entry name" value="Ribosomal_P1/P2"/>
</dbReference>
<keyword evidence="6" id="KW-1185">Reference proteome</keyword>
<reference evidence="5" key="1">
    <citation type="submission" date="2013-08" db="EMBL/GenBank/DDBJ databases">
        <title>Gene expansion shapes genome architecture in the human pathogen Lichtheimia corymbifera: an evolutionary genomics analysis in the ancient terrestrial Mucorales (Mucoromycotina).</title>
        <authorList>
            <person name="Schwartze V.U."/>
            <person name="Winter S."/>
            <person name="Shelest E."/>
            <person name="Marcet-Houben M."/>
            <person name="Horn F."/>
            <person name="Wehner S."/>
            <person name="Hoffmann K."/>
            <person name="Riege K."/>
            <person name="Sammeth M."/>
            <person name="Nowrousian M."/>
            <person name="Valiante V."/>
            <person name="Linde J."/>
            <person name="Jacobsen I.D."/>
            <person name="Marz M."/>
            <person name="Brakhage A.A."/>
            <person name="Gabaldon T."/>
            <person name="Bocker S."/>
            <person name="Voigt K."/>
        </authorList>
    </citation>
    <scope>NUCLEOTIDE SEQUENCE [LARGE SCALE GENOMIC DNA]</scope>
    <source>
        <strain evidence="5">FSU 9682</strain>
    </source>
</reference>
<dbReference type="GO" id="GO:0002182">
    <property type="term" value="P:cytoplasmic translational elongation"/>
    <property type="evidence" value="ECO:0007669"/>
    <property type="project" value="InterPro"/>
</dbReference>
<feature type="compositionally biased region" description="Low complexity" evidence="4">
    <location>
        <begin position="84"/>
        <end position="96"/>
    </location>
</feature>
<dbReference type="VEuPathDB" id="FungiDB:LCOR_01402.1"/>
<dbReference type="Gene3D" id="1.10.10.1410">
    <property type="match status" value="1"/>
</dbReference>
<keyword evidence="3" id="KW-0687">Ribonucleoprotein</keyword>
<protein>
    <recommendedName>
        <fullName evidence="7">60s acidic ribosomal protein p2</fullName>
    </recommendedName>
</protein>
<comment type="caution">
    <text evidence="5">The sequence shown here is derived from an EMBL/GenBank/DDBJ whole genome shotgun (WGS) entry which is preliminary data.</text>
</comment>
<dbReference type="InterPro" id="IPR038716">
    <property type="entry name" value="P1/P2_N_sf"/>
</dbReference>
<dbReference type="GO" id="GO:0022625">
    <property type="term" value="C:cytosolic large ribosomal subunit"/>
    <property type="evidence" value="ECO:0007669"/>
    <property type="project" value="InterPro"/>
</dbReference>
<accession>A0A068RI68</accession>
<evidence type="ECO:0000313" key="6">
    <source>
        <dbReference type="Proteomes" id="UP000027586"/>
    </source>
</evidence>
<keyword evidence="2" id="KW-0689">Ribosomal protein</keyword>
<gene>
    <name evidence="5" type="ORF">LCOR_01402.1</name>
</gene>
<evidence type="ECO:0000256" key="2">
    <source>
        <dbReference type="ARBA" id="ARBA00022980"/>
    </source>
</evidence>
<evidence type="ECO:0008006" key="7">
    <source>
        <dbReference type="Google" id="ProtNLM"/>
    </source>
</evidence>
<feature type="region of interest" description="Disordered" evidence="4">
    <location>
        <begin position="84"/>
        <end position="121"/>
    </location>
</feature>
<dbReference type="Proteomes" id="UP000027586">
    <property type="component" value="Unassembled WGS sequence"/>
</dbReference>
<dbReference type="PANTHER" id="PTHR21141">
    <property type="entry name" value="60S ACIDIC RIBOSOMAL PROTEIN FAMILY MEMBER"/>
    <property type="match status" value="1"/>
</dbReference>
<organism evidence="5 6">
    <name type="scientific">Lichtheimia corymbifera JMRC:FSU:9682</name>
    <dbReference type="NCBI Taxonomy" id="1263082"/>
    <lineage>
        <taxon>Eukaryota</taxon>
        <taxon>Fungi</taxon>
        <taxon>Fungi incertae sedis</taxon>
        <taxon>Mucoromycota</taxon>
        <taxon>Mucoromycotina</taxon>
        <taxon>Mucoromycetes</taxon>
        <taxon>Mucorales</taxon>
        <taxon>Lichtheimiaceae</taxon>
        <taxon>Lichtheimia</taxon>
    </lineage>
</organism>
<dbReference type="EMBL" id="CBTN010000004">
    <property type="protein sequence ID" value="CDH49664.1"/>
    <property type="molecule type" value="Genomic_DNA"/>
</dbReference>
<dbReference type="STRING" id="1263082.A0A068RI68"/>
<evidence type="ECO:0000256" key="3">
    <source>
        <dbReference type="ARBA" id="ARBA00023274"/>
    </source>
</evidence>
<feature type="compositionally biased region" description="Basic and acidic residues" evidence="4">
    <location>
        <begin position="97"/>
        <end position="106"/>
    </location>
</feature>
<dbReference type="AlphaFoldDB" id="A0A068RI68"/>
<evidence type="ECO:0000256" key="4">
    <source>
        <dbReference type="SAM" id="MobiDB-lite"/>
    </source>
</evidence>
<dbReference type="InterPro" id="IPR044076">
    <property type="entry name" value="Ribosomal_P2"/>
</dbReference>
<evidence type="ECO:0000256" key="1">
    <source>
        <dbReference type="ARBA" id="ARBA00005436"/>
    </source>
</evidence>
<dbReference type="PANTHER" id="PTHR21141:SF5">
    <property type="entry name" value="LARGE RIBOSOMAL SUBUNIT PROTEIN P2"/>
    <property type="match status" value="1"/>
</dbReference>
<name>A0A068RI68_9FUNG</name>
<dbReference type="OrthoDB" id="1227494at2759"/>
<dbReference type="GO" id="GO:0003735">
    <property type="term" value="F:structural constituent of ribosome"/>
    <property type="evidence" value="ECO:0007669"/>
    <property type="project" value="InterPro"/>
</dbReference>
<comment type="similarity">
    <text evidence="1">Belongs to the eukaryotic ribosomal protein P1/P2 family.</text>
</comment>